<name>A0ACC1PPD4_9APHY</name>
<dbReference type="Proteomes" id="UP001144978">
    <property type="component" value="Unassembled WGS sequence"/>
</dbReference>
<evidence type="ECO:0000313" key="2">
    <source>
        <dbReference type="Proteomes" id="UP001144978"/>
    </source>
</evidence>
<reference evidence="1" key="1">
    <citation type="submission" date="2022-08" db="EMBL/GenBank/DDBJ databases">
        <title>Genome Sequence of Pycnoporus sanguineus.</title>
        <authorList>
            <person name="Buettner E."/>
        </authorList>
    </citation>
    <scope>NUCLEOTIDE SEQUENCE</scope>
    <source>
        <strain evidence="1">CG-C14</strain>
    </source>
</reference>
<dbReference type="EMBL" id="JANSHE010002107">
    <property type="protein sequence ID" value="KAJ2995500.1"/>
    <property type="molecule type" value="Genomic_DNA"/>
</dbReference>
<keyword evidence="2" id="KW-1185">Reference proteome</keyword>
<accession>A0ACC1PPD4</accession>
<evidence type="ECO:0000313" key="1">
    <source>
        <dbReference type="EMBL" id="KAJ2995500.1"/>
    </source>
</evidence>
<proteinExistence type="predicted"/>
<gene>
    <name evidence="1" type="ORF">NUW54_g7373</name>
</gene>
<sequence length="79" mass="9003">MDHMVVWRRERTAGVKRDVGHLVHRRSEFASLSRPCATPWAHLHLMDKPSASVPVHEDMEALEGLRPSQRKRPPAGFSP</sequence>
<protein>
    <submittedName>
        <fullName evidence="1">Uncharacterized protein</fullName>
    </submittedName>
</protein>
<comment type="caution">
    <text evidence="1">The sequence shown here is derived from an EMBL/GenBank/DDBJ whole genome shotgun (WGS) entry which is preliminary data.</text>
</comment>
<organism evidence="1 2">
    <name type="scientific">Trametes sanguinea</name>
    <dbReference type="NCBI Taxonomy" id="158606"/>
    <lineage>
        <taxon>Eukaryota</taxon>
        <taxon>Fungi</taxon>
        <taxon>Dikarya</taxon>
        <taxon>Basidiomycota</taxon>
        <taxon>Agaricomycotina</taxon>
        <taxon>Agaricomycetes</taxon>
        <taxon>Polyporales</taxon>
        <taxon>Polyporaceae</taxon>
        <taxon>Trametes</taxon>
    </lineage>
</organism>